<proteinExistence type="predicted"/>
<feature type="region of interest" description="Disordered" evidence="1">
    <location>
        <begin position="76"/>
        <end position="103"/>
    </location>
</feature>
<comment type="caution">
    <text evidence="2">The sequence shown here is derived from an EMBL/GenBank/DDBJ whole genome shotgun (WGS) entry which is preliminary data.</text>
</comment>
<protein>
    <submittedName>
        <fullName evidence="2">Uncharacterized protein</fullName>
    </submittedName>
</protein>
<accession>A0ABN9Y7D4</accession>
<evidence type="ECO:0000313" key="2">
    <source>
        <dbReference type="EMBL" id="CAK0908501.1"/>
    </source>
</evidence>
<evidence type="ECO:0000256" key="1">
    <source>
        <dbReference type="SAM" id="MobiDB-lite"/>
    </source>
</evidence>
<dbReference type="EMBL" id="CAUYUJ010022027">
    <property type="protein sequence ID" value="CAK0908501.1"/>
    <property type="molecule type" value="Genomic_DNA"/>
</dbReference>
<organism evidence="2 3">
    <name type="scientific">Prorocentrum cordatum</name>
    <dbReference type="NCBI Taxonomy" id="2364126"/>
    <lineage>
        <taxon>Eukaryota</taxon>
        <taxon>Sar</taxon>
        <taxon>Alveolata</taxon>
        <taxon>Dinophyceae</taxon>
        <taxon>Prorocentrales</taxon>
        <taxon>Prorocentraceae</taxon>
        <taxon>Prorocentrum</taxon>
    </lineage>
</organism>
<name>A0ABN9Y7D4_9DINO</name>
<dbReference type="Proteomes" id="UP001189429">
    <property type="component" value="Unassembled WGS sequence"/>
</dbReference>
<evidence type="ECO:0000313" key="3">
    <source>
        <dbReference type="Proteomes" id="UP001189429"/>
    </source>
</evidence>
<reference evidence="2" key="1">
    <citation type="submission" date="2023-10" db="EMBL/GenBank/DDBJ databases">
        <authorList>
            <person name="Chen Y."/>
            <person name="Shah S."/>
            <person name="Dougan E. K."/>
            <person name="Thang M."/>
            <person name="Chan C."/>
        </authorList>
    </citation>
    <scope>NUCLEOTIDE SEQUENCE [LARGE SCALE GENOMIC DNA]</scope>
</reference>
<keyword evidence="3" id="KW-1185">Reference proteome</keyword>
<sequence>MRQAAAAVATQVKHPPSTMVGPAPRIAQAAATYTCPKLFALMAANECPADARPCKCFGVDTPTMVFRTVIPTASAAPAPNTARAESHHAGKVPKATQKAPYKTVAPRTWRPLNWSAFIQNVIKLPNIPPA</sequence>
<gene>
    <name evidence="2" type="ORF">PCOR1329_LOCUS83163</name>
</gene>